<comment type="caution">
    <text evidence="2">The sequence shown here is derived from an EMBL/GenBank/DDBJ whole genome shotgun (WGS) entry which is preliminary data.</text>
</comment>
<keyword evidence="3" id="KW-1185">Reference proteome</keyword>
<accession>A0ABV0SKA0</accession>
<organism evidence="2 3">
    <name type="scientific">Xenoophorus captivus</name>
    <dbReference type="NCBI Taxonomy" id="1517983"/>
    <lineage>
        <taxon>Eukaryota</taxon>
        <taxon>Metazoa</taxon>
        <taxon>Chordata</taxon>
        <taxon>Craniata</taxon>
        <taxon>Vertebrata</taxon>
        <taxon>Euteleostomi</taxon>
        <taxon>Actinopterygii</taxon>
        <taxon>Neopterygii</taxon>
        <taxon>Teleostei</taxon>
        <taxon>Neoteleostei</taxon>
        <taxon>Acanthomorphata</taxon>
        <taxon>Ovalentaria</taxon>
        <taxon>Atherinomorphae</taxon>
        <taxon>Cyprinodontiformes</taxon>
        <taxon>Goodeidae</taxon>
        <taxon>Xenoophorus</taxon>
    </lineage>
</organism>
<dbReference type="EMBL" id="JAHRIN010082041">
    <property type="protein sequence ID" value="MEQ2219862.1"/>
    <property type="molecule type" value="Genomic_DNA"/>
</dbReference>
<sequence length="75" mass="9155">VIRLLWERGLGIRPVRLIGQLKENRSEEWLKRVPRYTEECAAFISKCCLLPPTFEELPNLWHFFFFVIHYWLCVF</sequence>
<feature type="non-terminal residue" evidence="2">
    <location>
        <position position="1"/>
    </location>
</feature>
<gene>
    <name evidence="2" type="ORF">XENOCAPTIV_026095</name>
</gene>
<protein>
    <recommendedName>
        <fullName evidence="1">DUF6729 domain-containing protein</fullName>
    </recommendedName>
</protein>
<proteinExistence type="predicted"/>
<feature type="domain" description="DUF6729" evidence="1">
    <location>
        <begin position="1"/>
        <end position="60"/>
    </location>
</feature>
<feature type="non-terminal residue" evidence="2">
    <location>
        <position position="75"/>
    </location>
</feature>
<evidence type="ECO:0000313" key="3">
    <source>
        <dbReference type="Proteomes" id="UP001434883"/>
    </source>
</evidence>
<evidence type="ECO:0000313" key="2">
    <source>
        <dbReference type="EMBL" id="MEQ2219862.1"/>
    </source>
</evidence>
<reference evidence="2 3" key="1">
    <citation type="submission" date="2021-06" db="EMBL/GenBank/DDBJ databases">
        <authorList>
            <person name="Palmer J.M."/>
        </authorList>
    </citation>
    <scope>NUCLEOTIDE SEQUENCE [LARGE SCALE GENOMIC DNA]</scope>
    <source>
        <strain evidence="2 3">XC_2019</strain>
        <tissue evidence="2">Muscle</tissue>
    </source>
</reference>
<dbReference type="InterPro" id="IPR046616">
    <property type="entry name" value="DUF6729"/>
</dbReference>
<dbReference type="Proteomes" id="UP001434883">
    <property type="component" value="Unassembled WGS sequence"/>
</dbReference>
<evidence type="ECO:0000259" key="1">
    <source>
        <dbReference type="Pfam" id="PF20499"/>
    </source>
</evidence>
<dbReference type="Pfam" id="PF20499">
    <property type="entry name" value="DUF6729"/>
    <property type="match status" value="1"/>
</dbReference>
<name>A0ABV0SKA0_9TELE</name>